<comment type="catalytic activity">
    <reaction evidence="12">
        <text>D-glycero-beta-D-manno-heptose 7-phosphate + ATP = D-glycero-beta-D-manno-heptose 1,7-bisphosphate + ADP + H(+)</text>
        <dbReference type="Rhea" id="RHEA:27473"/>
        <dbReference type="ChEBI" id="CHEBI:15378"/>
        <dbReference type="ChEBI" id="CHEBI:30616"/>
        <dbReference type="ChEBI" id="CHEBI:60204"/>
        <dbReference type="ChEBI" id="CHEBI:60208"/>
        <dbReference type="ChEBI" id="CHEBI:456216"/>
        <dbReference type="EC" id="2.7.1.167"/>
    </reaction>
</comment>
<dbReference type="InterPro" id="IPR011914">
    <property type="entry name" value="RfaE_dom_II"/>
</dbReference>
<dbReference type="EMBL" id="VLNR01000059">
    <property type="protein sequence ID" value="TSE05541.1"/>
    <property type="molecule type" value="Genomic_DNA"/>
</dbReference>
<sequence>MKKILVIGDIMIDKYLIGSIERISPEAPVPVVDIKEEKLVLGGAGNVVNNLLAFGAEVNIISVIGDCENTSIMYNLLEEQGILTDYMVIEKDRLITKKTRILSSSNQQIVRYDKETTKDINEDSTNKVFDIYRNIIKSHEIIILSDYGKGVLTDNVTKKIIKLANEEKIKILVDPKGSDYSKYTGAYLLTPNKKEASIATNFDINNNQLEYAIRTLKSKYKLAISVITLNQDGIAVFDEELRIFPTKAKEVYDVTGAGDTVIAAIAYKLAQDSHIDDAIQFANLAAGIVVAKIGVGTATIDEIYAKDHNIKTIDEIKTIVNDLKEQNKKIVFTNGCFDILHLGHIKYLEKAKKLGDVLIVGVNTDNSVKNIKGNKRPINPELDRAYLLNALKSVDYTVLFNENTPYELIKSIRPNVLAKGADYKNKEIIGSDFAGTTKLIEYIDGKSTTGVINKIKQ</sequence>
<comment type="similarity">
    <text evidence="12">In the C-terminal section; belongs to the cytidylyltransferase family.</text>
</comment>
<dbReference type="Gene3D" id="3.40.1190.20">
    <property type="match status" value="1"/>
</dbReference>
<evidence type="ECO:0000313" key="15">
    <source>
        <dbReference type="EMBL" id="TSE05541.1"/>
    </source>
</evidence>
<keyword evidence="6 12" id="KW-0547">Nucleotide-binding</keyword>
<protein>
    <recommendedName>
        <fullName evidence="12">Bifunctional protein HldE</fullName>
    </recommendedName>
    <domain>
        <recommendedName>
            <fullName evidence="12">D-beta-D-heptose 7-phosphate kinase</fullName>
            <ecNumber evidence="12">2.7.1.167</ecNumber>
        </recommendedName>
        <alternativeName>
            <fullName evidence="12">D-beta-D-heptose 7-phosphotransferase</fullName>
        </alternativeName>
        <alternativeName>
            <fullName evidence="12">D-glycero-beta-D-manno-heptose-7-phosphate kinase</fullName>
        </alternativeName>
    </domain>
    <domain>
        <recommendedName>
            <fullName evidence="12">D-beta-D-heptose 1-phosphate adenylyltransferase</fullName>
            <ecNumber evidence="12">2.7.7.70</ecNumber>
        </recommendedName>
        <alternativeName>
            <fullName evidence="12">D-glycero-beta-D-manno-heptose 1-phosphate adenylyltransferase</fullName>
        </alternativeName>
    </domain>
</protein>
<evidence type="ECO:0000313" key="16">
    <source>
        <dbReference type="Proteomes" id="UP000318833"/>
    </source>
</evidence>
<dbReference type="NCBIfam" id="TIGR00125">
    <property type="entry name" value="cyt_tran_rel"/>
    <property type="match status" value="1"/>
</dbReference>
<dbReference type="EC" id="2.7.1.167" evidence="12"/>
<dbReference type="InterPro" id="IPR004821">
    <property type="entry name" value="Cyt_trans-like"/>
</dbReference>
<dbReference type="InterPro" id="IPR011913">
    <property type="entry name" value="RfaE_dom_I"/>
</dbReference>
<dbReference type="Pfam" id="PF01467">
    <property type="entry name" value="CTP_transf_like"/>
    <property type="match status" value="1"/>
</dbReference>
<comment type="function">
    <text evidence="2 12">Catalyzes the ADP transfer from ATP to D-glycero-beta-D-manno-heptose 1-phosphate, yielding ADP-D-glycero-beta-D-manno-heptose.</text>
</comment>
<dbReference type="Pfam" id="PF00294">
    <property type="entry name" value="PfkB"/>
    <property type="match status" value="1"/>
</dbReference>
<comment type="similarity">
    <text evidence="12">In the N-terminal section; belongs to the carbohydrate kinase PfkB family.</text>
</comment>
<dbReference type="UniPathway" id="UPA00356">
    <property type="reaction ID" value="UER00437"/>
</dbReference>
<dbReference type="InterPro" id="IPR029056">
    <property type="entry name" value="Ribokinase-like"/>
</dbReference>
<dbReference type="PROSITE" id="PS00584">
    <property type="entry name" value="PFKB_KINASES_2"/>
    <property type="match status" value="1"/>
</dbReference>
<gene>
    <name evidence="15" type="primary">rfaE1</name>
    <name evidence="12" type="synonym">hldE</name>
    <name evidence="15" type="ORF">FOF46_22480</name>
</gene>
<evidence type="ECO:0000256" key="8">
    <source>
        <dbReference type="ARBA" id="ARBA00022840"/>
    </source>
</evidence>
<comment type="catalytic activity">
    <reaction evidence="11 12">
        <text>D-glycero-beta-D-manno-heptose 1-phosphate + ATP + H(+) = ADP-D-glycero-beta-D-manno-heptose + diphosphate</text>
        <dbReference type="Rhea" id="RHEA:27465"/>
        <dbReference type="ChEBI" id="CHEBI:15378"/>
        <dbReference type="ChEBI" id="CHEBI:30616"/>
        <dbReference type="ChEBI" id="CHEBI:33019"/>
        <dbReference type="ChEBI" id="CHEBI:59967"/>
        <dbReference type="ChEBI" id="CHEBI:61593"/>
        <dbReference type="EC" id="2.7.7.70"/>
    </reaction>
</comment>
<dbReference type="Proteomes" id="UP000318833">
    <property type="component" value="Unassembled WGS sequence"/>
</dbReference>
<dbReference type="Gene3D" id="3.40.50.620">
    <property type="entry name" value="HUPs"/>
    <property type="match status" value="1"/>
</dbReference>
<dbReference type="OrthoDB" id="9795543at2"/>
<dbReference type="GO" id="GO:0005524">
    <property type="term" value="F:ATP binding"/>
    <property type="evidence" value="ECO:0007669"/>
    <property type="project" value="UniProtKB-UniRule"/>
</dbReference>
<dbReference type="InterPro" id="IPR002173">
    <property type="entry name" value="Carboh/pur_kinase_PfkB_CS"/>
</dbReference>
<dbReference type="NCBIfam" id="TIGR02198">
    <property type="entry name" value="rfaE_dom_I"/>
    <property type="match status" value="1"/>
</dbReference>
<feature type="domain" description="Cytidyltransferase-like" evidence="14">
    <location>
        <begin position="332"/>
        <end position="423"/>
    </location>
</feature>
<feature type="region of interest" description="Ribokinase" evidence="12">
    <location>
        <begin position="1"/>
        <end position="309"/>
    </location>
</feature>
<evidence type="ECO:0000256" key="12">
    <source>
        <dbReference type="HAMAP-Rule" id="MF_01603"/>
    </source>
</evidence>
<evidence type="ECO:0000259" key="13">
    <source>
        <dbReference type="Pfam" id="PF00294"/>
    </source>
</evidence>
<dbReference type="InterPro" id="IPR011611">
    <property type="entry name" value="PfkB_dom"/>
</dbReference>
<dbReference type="SUPFAM" id="SSF52374">
    <property type="entry name" value="Nucleotidylyl transferase"/>
    <property type="match status" value="1"/>
</dbReference>
<comment type="caution">
    <text evidence="15">The sequence shown here is derived from an EMBL/GenBank/DDBJ whole genome shotgun (WGS) entry which is preliminary data.</text>
</comment>
<evidence type="ECO:0000256" key="2">
    <source>
        <dbReference type="ARBA" id="ARBA00003753"/>
    </source>
</evidence>
<evidence type="ECO:0000256" key="6">
    <source>
        <dbReference type="ARBA" id="ARBA00022741"/>
    </source>
</evidence>
<keyword evidence="9 12" id="KW-0511">Multifunctional enzyme</keyword>
<dbReference type="RefSeq" id="WP_109436884.1">
    <property type="nucleotide sequence ID" value="NZ_CANMIK010000066.1"/>
</dbReference>
<dbReference type="HAMAP" id="MF_01603">
    <property type="entry name" value="HldE"/>
    <property type="match status" value="1"/>
</dbReference>
<dbReference type="InterPro" id="IPR014729">
    <property type="entry name" value="Rossmann-like_a/b/a_fold"/>
</dbReference>
<dbReference type="InterPro" id="IPR023030">
    <property type="entry name" value="Bifunc_HldE"/>
</dbReference>
<evidence type="ECO:0000256" key="11">
    <source>
        <dbReference type="ARBA" id="ARBA00047428"/>
    </source>
</evidence>
<comment type="function">
    <text evidence="1 12">Catalyzes the phosphorylation of D-glycero-D-manno-heptose 7-phosphate at the C-1 position to selectively form D-glycero-beta-D-manno-heptose-1,7-bisphosphate.</text>
</comment>
<feature type="binding site" evidence="12">
    <location>
        <begin position="192"/>
        <end position="195"/>
    </location>
    <ligand>
        <name>ATP</name>
        <dbReference type="ChEBI" id="CHEBI:30616"/>
    </ligand>
</feature>
<dbReference type="GO" id="GO:0009244">
    <property type="term" value="P:lipopolysaccharide core region biosynthetic process"/>
    <property type="evidence" value="ECO:0007669"/>
    <property type="project" value="UniProtKB-UniPathway"/>
</dbReference>
<dbReference type="GO" id="GO:0005829">
    <property type="term" value="C:cytosol"/>
    <property type="evidence" value="ECO:0007669"/>
    <property type="project" value="TreeGrafter"/>
</dbReference>
<keyword evidence="10 12" id="KW-0119">Carbohydrate metabolism</keyword>
<dbReference type="NCBIfam" id="TIGR02199">
    <property type="entry name" value="rfaE_dom_II"/>
    <property type="match status" value="1"/>
</dbReference>
<dbReference type="CDD" id="cd01172">
    <property type="entry name" value="RfaE_like"/>
    <property type="match status" value="1"/>
</dbReference>
<comment type="subunit">
    <text evidence="12">Homodimer.</text>
</comment>
<dbReference type="AlphaFoldDB" id="A0A554VEL4"/>
<dbReference type="SUPFAM" id="SSF53613">
    <property type="entry name" value="Ribokinase-like"/>
    <property type="match status" value="1"/>
</dbReference>
<keyword evidence="5 12" id="KW-0548">Nucleotidyltransferase</keyword>
<name>A0A554VEL4_9FLAO</name>
<organism evidence="15 16">
    <name type="scientific">Aquimarina algiphila</name>
    <dbReference type="NCBI Taxonomy" id="2047982"/>
    <lineage>
        <taxon>Bacteria</taxon>
        <taxon>Pseudomonadati</taxon>
        <taxon>Bacteroidota</taxon>
        <taxon>Flavobacteriia</taxon>
        <taxon>Flavobacteriales</taxon>
        <taxon>Flavobacteriaceae</taxon>
        <taxon>Aquimarina</taxon>
    </lineage>
</organism>
<dbReference type="EC" id="2.7.7.70" evidence="12"/>
<evidence type="ECO:0000259" key="14">
    <source>
        <dbReference type="Pfam" id="PF01467"/>
    </source>
</evidence>
<evidence type="ECO:0000256" key="10">
    <source>
        <dbReference type="ARBA" id="ARBA00023277"/>
    </source>
</evidence>
<dbReference type="UniPathway" id="UPA00958"/>
<evidence type="ECO:0000256" key="7">
    <source>
        <dbReference type="ARBA" id="ARBA00022777"/>
    </source>
</evidence>
<reference evidence="15 16" key="1">
    <citation type="submission" date="2019-07" db="EMBL/GenBank/DDBJ databases">
        <title>The draft genome sequence of Aquimarina algiphila M91.</title>
        <authorList>
            <person name="Meng X."/>
        </authorList>
    </citation>
    <scope>NUCLEOTIDE SEQUENCE [LARGE SCALE GENOMIC DNA]</scope>
    <source>
        <strain evidence="15 16">M91</strain>
    </source>
</reference>
<proteinExistence type="inferred from homology"/>
<dbReference type="PANTHER" id="PTHR46969">
    <property type="entry name" value="BIFUNCTIONAL PROTEIN HLDE"/>
    <property type="match status" value="1"/>
</dbReference>
<dbReference type="GO" id="GO:0033785">
    <property type="term" value="F:heptose 7-phosphate kinase activity"/>
    <property type="evidence" value="ECO:0007669"/>
    <property type="project" value="UniProtKB-UniRule"/>
</dbReference>
<evidence type="ECO:0000256" key="9">
    <source>
        <dbReference type="ARBA" id="ARBA00023268"/>
    </source>
</evidence>
<feature type="active site" evidence="12">
    <location>
        <position position="259"/>
    </location>
</feature>
<comment type="pathway">
    <text evidence="12">Nucleotide-sugar biosynthesis; ADP-L-glycero-beta-D-manno-heptose biosynthesis; ADP-L-glycero-beta-D-manno-heptose from D-glycero-beta-D-manno-heptose 7-phosphate: step 1/4.</text>
</comment>
<keyword evidence="16" id="KW-1185">Reference proteome</keyword>
<dbReference type="GO" id="GO:0016773">
    <property type="term" value="F:phosphotransferase activity, alcohol group as acceptor"/>
    <property type="evidence" value="ECO:0007669"/>
    <property type="project" value="InterPro"/>
</dbReference>
<comment type="pathway">
    <text evidence="3">Bacterial outer membrane biogenesis; LPS core biosynthesis.</text>
</comment>
<keyword evidence="7 12" id="KW-0418">Kinase</keyword>
<keyword evidence="4 12" id="KW-0808">Transferase</keyword>
<evidence type="ECO:0000256" key="4">
    <source>
        <dbReference type="ARBA" id="ARBA00022679"/>
    </source>
</evidence>
<evidence type="ECO:0000256" key="5">
    <source>
        <dbReference type="ARBA" id="ARBA00022695"/>
    </source>
</evidence>
<evidence type="ECO:0000256" key="3">
    <source>
        <dbReference type="ARBA" id="ARBA00004713"/>
    </source>
</evidence>
<feature type="domain" description="Carbohydrate kinase PfkB" evidence="13">
    <location>
        <begin position="1"/>
        <end position="298"/>
    </location>
</feature>
<accession>A0A554VEL4</accession>
<feature type="region of interest" description="Cytidylyltransferase" evidence="12">
    <location>
        <begin position="332"/>
        <end position="457"/>
    </location>
</feature>
<dbReference type="PANTHER" id="PTHR46969:SF1">
    <property type="entry name" value="BIFUNCTIONAL PROTEIN HLDE"/>
    <property type="match status" value="1"/>
</dbReference>
<dbReference type="GO" id="GO:0097171">
    <property type="term" value="P:ADP-L-glycero-beta-D-manno-heptose biosynthetic process"/>
    <property type="evidence" value="ECO:0007669"/>
    <property type="project" value="UniProtKB-UniPathway"/>
</dbReference>
<comment type="pathway">
    <text evidence="12">Nucleotide-sugar biosynthesis; ADP-L-glycero-beta-D-manno-heptose biosynthesis; ADP-L-glycero-beta-D-manno-heptose from D-glycero-beta-D-manno-heptose 7-phosphate: step 3/4.</text>
</comment>
<evidence type="ECO:0000256" key="1">
    <source>
        <dbReference type="ARBA" id="ARBA00002319"/>
    </source>
</evidence>
<keyword evidence="8 12" id="KW-0067">ATP-binding</keyword>
<dbReference type="GO" id="GO:0033786">
    <property type="term" value="F:heptose-1-phosphate adenylyltransferase activity"/>
    <property type="evidence" value="ECO:0007669"/>
    <property type="project" value="UniProtKB-UniRule"/>
</dbReference>